<dbReference type="AlphaFoldDB" id="A0ABC8SXI5"/>
<reference evidence="2 3" key="1">
    <citation type="submission" date="2024-02" db="EMBL/GenBank/DDBJ databases">
        <authorList>
            <person name="Vignale AGUSTIN F."/>
            <person name="Sosa J E."/>
            <person name="Modenutti C."/>
        </authorList>
    </citation>
    <scope>NUCLEOTIDE SEQUENCE [LARGE SCALE GENOMIC DNA]</scope>
</reference>
<dbReference type="Proteomes" id="UP001642360">
    <property type="component" value="Unassembled WGS sequence"/>
</dbReference>
<evidence type="ECO:0000256" key="1">
    <source>
        <dbReference type="SAM" id="MobiDB-lite"/>
    </source>
</evidence>
<feature type="compositionally biased region" description="Polar residues" evidence="1">
    <location>
        <begin position="40"/>
        <end position="54"/>
    </location>
</feature>
<organism evidence="2 3">
    <name type="scientific">Ilex paraguariensis</name>
    <name type="common">yerba mate</name>
    <dbReference type="NCBI Taxonomy" id="185542"/>
    <lineage>
        <taxon>Eukaryota</taxon>
        <taxon>Viridiplantae</taxon>
        <taxon>Streptophyta</taxon>
        <taxon>Embryophyta</taxon>
        <taxon>Tracheophyta</taxon>
        <taxon>Spermatophyta</taxon>
        <taxon>Magnoliopsida</taxon>
        <taxon>eudicotyledons</taxon>
        <taxon>Gunneridae</taxon>
        <taxon>Pentapetalae</taxon>
        <taxon>asterids</taxon>
        <taxon>campanulids</taxon>
        <taxon>Aquifoliales</taxon>
        <taxon>Aquifoliaceae</taxon>
        <taxon>Ilex</taxon>
    </lineage>
</organism>
<evidence type="ECO:0000313" key="3">
    <source>
        <dbReference type="Proteomes" id="UP001642360"/>
    </source>
</evidence>
<proteinExistence type="predicted"/>
<feature type="region of interest" description="Disordered" evidence="1">
    <location>
        <begin position="23"/>
        <end position="54"/>
    </location>
</feature>
<protein>
    <submittedName>
        <fullName evidence="2">Uncharacterized protein</fullName>
    </submittedName>
</protein>
<sequence length="109" mass="12534">DPQGITHTEDICRSLALRVPDAEDTHQYKGTSGGNHAEDTCQTQRASRETYANSQWNPRELMLRMRVSPWCAHVNQAEDMYRVPINPQKCPITMYPSGIHTMELRFECI</sequence>
<name>A0ABC8SXI5_9AQUA</name>
<evidence type="ECO:0000313" key="2">
    <source>
        <dbReference type="EMBL" id="CAK9161810.1"/>
    </source>
</evidence>
<accession>A0ABC8SXI5</accession>
<comment type="caution">
    <text evidence="2">The sequence shown here is derived from an EMBL/GenBank/DDBJ whole genome shotgun (WGS) entry which is preliminary data.</text>
</comment>
<feature type="non-terminal residue" evidence="2">
    <location>
        <position position="1"/>
    </location>
</feature>
<keyword evidence="3" id="KW-1185">Reference proteome</keyword>
<dbReference type="EMBL" id="CAUOFW020003736">
    <property type="protein sequence ID" value="CAK9161810.1"/>
    <property type="molecule type" value="Genomic_DNA"/>
</dbReference>
<gene>
    <name evidence="2" type="ORF">ILEXP_LOCUS30630</name>
</gene>